<protein>
    <recommendedName>
        <fullName evidence="2">Rhodanese domain-containing protein</fullName>
    </recommendedName>
</protein>
<name>A0ABP2MNZ2_9FIRM</name>
<evidence type="ECO:0000256" key="1">
    <source>
        <dbReference type="SAM" id="SignalP"/>
    </source>
</evidence>
<dbReference type="RefSeq" id="WP_006696873.1">
    <property type="nucleotide sequence ID" value="NZ_JH376860.1"/>
</dbReference>
<feature type="domain" description="Rhodanese" evidence="2">
    <location>
        <begin position="53"/>
        <end position="139"/>
    </location>
</feature>
<sequence length="139" mass="15000">MLKFFTVLTFAVLTLGIFGCGGAQPSQAVDGKEQAMAAFRRVSSDEAAKMMTEEKDYLILDVRTAAEYAGGHLPNAVNVPNESIGTTPPKELPDKGQMIFVYCRSGARSQQAAQKLAAMGYINIIEMGGINDWHGEVVK</sequence>
<dbReference type="PROSITE" id="PS51257">
    <property type="entry name" value="PROKAR_LIPOPROTEIN"/>
    <property type="match status" value="1"/>
</dbReference>
<dbReference type="SUPFAM" id="SSF52821">
    <property type="entry name" value="Rhodanese/Cell cycle control phosphatase"/>
    <property type="match status" value="1"/>
</dbReference>
<dbReference type="InterPro" id="IPR036873">
    <property type="entry name" value="Rhodanese-like_dom_sf"/>
</dbReference>
<dbReference type="PANTHER" id="PTHR43031:SF1">
    <property type="entry name" value="PYRIDINE NUCLEOTIDE-DISULPHIDE OXIDOREDUCTASE"/>
    <property type="match status" value="1"/>
</dbReference>
<accession>A0ABP2MNZ2</accession>
<dbReference type="PANTHER" id="PTHR43031">
    <property type="entry name" value="FAD-DEPENDENT OXIDOREDUCTASE"/>
    <property type="match status" value="1"/>
</dbReference>
<feature type="chain" id="PRO_5046573339" description="Rhodanese domain-containing protein" evidence="1">
    <location>
        <begin position="29"/>
        <end position="139"/>
    </location>
</feature>
<gene>
    <name evidence="3" type="ORF">HMPREF9432_01657</name>
</gene>
<dbReference type="SMART" id="SM00450">
    <property type="entry name" value="RHOD"/>
    <property type="match status" value="1"/>
</dbReference>
<evidence type="ECO:0000259" key="2">
    <source>
        <dbReference type="PROSITE" id="PS50206"/>
    </source>
</evidence>
<keyword evidence="1" id="KW-0732">Signal</keyword>
<dbReference type="EMBL" id="ADGH01000016">
    <property type="protein sequence ID" value="EHG23983.1"/>
    <property type="molecule type" value="Genomic_DNA"/>
</dbReference>
<dbReference type="InterPro" id="IPR050229">
    <property type="entry name" value="GlpE_sulfurtransferase"/>
</dbReference>
<comment type="caution">
    <text evidence="3">The sequence shown here is derived from an EMBL/GenBank/DDBJ whole genome shotgun (WGS) entry which is preliminary data.</text>
</comment>
<dbReference type="Pfam" id="PF00581">
    <property type="entry name" value="Rhodanese"/>
    <property type="match status" value="1"/>
</dbReference>
<dbReference type="Proteomes" id="UP000003175">
    <property type="component" value="Unassembled WGS sequence"/>
</dbReference>
<proteinExistence type="predicted"/>
<reference evidence="3 4" key="1">
    <citation type="submission" date="2011-08" db="EMBL/GenBank/DDBJ databases">
        <title>The Genome Sequence of Selenomonas noxia F0398.</title>
        <authorList>
            <consortium name="The Broad Institute Genome Sequencing Platform"/>
            <person name="Earl A."/>
            <person name="Ward D."/>
            <person name="Feldgarden M."/>
            <person name="Gevers D."/>
            <person name="Izard J."/>
            <person name="Ganesan A."/>
            <person name="Blanton J.M."/>
            <person name="Baranova O.V."/>
            <person name="Tanner A.C."/>
            <person name="Dewhirst F.E."/>
            <person name="Young S.K."/>
            <person name="Zeng Q."/>
            <person name="Gargeya S."/>
            <person name="Fitzgerald M."/>
            <person name="Haas B."/>
            <person name="Abouelleil A."/>
            <person name="Alvarado L."/>
            <person name="Arachchi H.M."/>
            <person name="Berlin A."/>
            <person name="Brown A."/>
            <person name="Chapman S.B."/>
            <person name="Chen Z."/>
            <person name="Dunbar C."/>
            <person name="Freedman E."/>
            <person name="Gearin G."/>
            <person name="Gellesch M."/>
            <person name="Goldberg J."/>
            <person name="Griggs A."/>
            <person name="Gujja S."/>
            <person name="Heiman D."/>
            <person name="Howarth C."/>
            <person name="Larson L."/>
            <person name="Lui A."/>
            <person name="MacDonald P.J.P."/>
            <person name="Montmayeur A."/>
            <person name="Murphy C."/>
            <person name="Neiman D."/>
            <person name="Pearson M."/>
            <person name="Priest M."/>
            <person name="Roberts A."/>
            <person name="Saif S."/>
            <person name="Shea T."/>
            <person name="Shenoy N."/>
            <person name="Sisk P."/>
            <person name="Stolte C."/>
            <person name="Sykes S."/>
            <person name="Wortman J."/>
            <person name="Nusbaum C."/>
            <person name="Birren B."/>
        </authorList>
    </citation>
    <scope>NUCLEOTIDE SEQUENCE [LARGE SCALE GENOMIC DNA]</scope>
    <source>
        <strain evidence="3 4">F0398</strain>
    </source>
</reference>
<feature type="signal peptide" evidence="1">
    <location>
        <begin position="1"/>
        <end position="28"/>
    </location>
</feature>
<dbReference type="Gene3D" id="3.40.250.10">
    <property type="entry name" value="Rhodanese-like domain"/>
    <property type="match status" value="1"/>
</dbReference>
<dbReference type="PROSITE" id="PS50206">
    <property type="entry name" value="RHODANESE_3"/>
    <property type="match status" value="1"/>
</dbReference>
<dbReference type="InterPro" id="IPR001763">
    <property type="entry name" value="Rhodanese-like_dom"/>
</dbReference>
<dbReference type="CDD" id="cd00158">
    <property type="entry name" value="RHOD"/>
    <property type="match status" value="1"/>
</dbReference>
<keyword evidence="4" id="KW-1185">Reference proteome</keyword>
<organism evidence="3 4">
    <name type="scientific">Selenomonas noxia F0398</name>
    <dbReference type="NCBI Taxonomy" id="702437"/>
    <lineage>
        <taxon>Bacteria</taxon>
        <taxon>Bacillati</taxon>
        <taxon>Bacillota</taxon>
        <taxon>Negativicutes</taxon>
        <taxon>Selenomonadales</taxon>
        <taxon>Selenomonadaceae</taxon>
        <taxon>Selenomonas</taxon>
    </lineage>
</organism>
<evidence type="ECO:0000313" key="3">
    <source>
        <dbReference type="EMBL" id="EHG23983.1"/>
    </source>
</evidence>
<evidence type="ECO:0000313" key="4">
    <source>
        <dbReference type="Proteomes" id="UP000003175"/>
    </source>
</evidence>